<evidence type="ECO:0000256" key="4">
    <source>
        <dbReference type="PROSITE-ProRule" id="PRU00023"/>
    </source>
</evidence>
<evidence type="ECO:0000313" key="6">
    <source>
        <dbReference type="Proteomes" id="UP000683360"/>
    </source>
</evidence>
<dbReference type="InterPro" id="IPR042637">
    <property type="entry name" value="AN34A/B/C"/>
</dbReference>
<reference evidence="5" key="1">
    <citation type="submission" date="2021-03" db="EMBL/GenBank/DDBJ databases">
        <authorList>
            <person name="Bekaert M."/>
        </authorList>
    </citation>
    <scope>NUCLEOTIDE SEQUENCE</scope>
</reference>
<dbReference type="Proteomes" id="UP000683360">
    <property type="component" value="Unassembled WGS sequence"/>
</dbReference>
<dbReference type="Pfam" id="PF12796">
    <property type="entry name" value="Ank_2"/>
    <property type="match status" value="1"/>
</dbReference>
<evidence type="ECO:0000313" key="5">
    <source>
        <dbReference type="EMBL" id="CAG2230442.1"/>
    </source>
</evidence>
<protein>
    <submittedName>
        <fullName evidence="5">Uncharacterized protein</fullName>
    </submittedName>
</protein>
<comment type="similarity">
    <text evidence="1">Belongs to the ANKRD34 family.</text>
</comment>
<evidence type="ECO:0000256" key="3">
    <source>
        <dbReference type="ARBA" id="ARBA00023043"/>
    </source>
</evidence>
<dbReference type="PANTHER" id="PTHR24156">
    <property type="entry name" value="ANK_REP_REGION DOMAIN-CONTAINING PROTEIN"/>
    <property type="match status" value="1"/>
</dbReference>
<gene>
    <name evidence="5" type="ORF">MEDL_43292</name>
</gene>
<dbReference type="SMART" id="SM00248">
    <property type="entry name" value="ANK"/>
    <property type="match status" value="3"/>
</dbReference>
<name>A0A8S3T9N2_MYTED</name>
<dbReference type="OrthoDB" id="539213at2759"/>
<keyword evidence="3 4" id="KW-0040">ANK repeat</keyword>
<feature type="repeat" description="ANK" evidence="4">
    <location>
        <begin position="93"/>
        <end position="126"/>
    </location>
</feature>
<dbReference type="Gene3D" id="1.25.40.20">
    <property type="entry name" value="Ankyrin repeat-containing domain"/>
    <property type="match status" value="1"/>
</dbReference>
<evidence type="ECO:0000256" key="1">
    <source>
        <dbReference type="ARBA" id="ARBA00010029"/>
    </source>
</evidence>
<dbReference type="EMBL" id="CAJPWZ010002068">
    <property type="protein sequence ID" value="CAG2230442.1"/>
    <property type="molecule type" value="Genomic_DNA"/>
</dbReference>
<dbReference type="PROSITE" id="PS50088">
    <property type="entry name" value="ANK_REPEAT"/>
    <property type="match status" value="2"/>
</dbReference>
<dbReference type="PROSITE" id="PS50297">
    <property type="entry name" value="ANK_REP_REGION"/>
    <property type="match status" value="1"/>
</dbReference>
<accession>A0A8S3T9N2</accession>
<dbReference type="AlphaFoldDB" id="A0A8S3T9N2"/>
<feature type="repeat" description="ANK" evidence="4">
    <location>
        <begin position="52"/>
        <end position="92"/>
    </location>
</feature>
<dbReference type="InterPro" id="IPR002110">
    <property type="entry name" value="Ankyrin_rpt"/>
</dbReference>
<keyword evidence="6" id="KW-1185">Reference proteome</keyword>
<sequence>MGEYNYRATSLLDKLRQCQDKEMMLKAVAQRKIKLVKLLLHGGVDVNFQGYDGKTPLIVACSFLHQNEDSESMITLINLLIKGGANTNAQDMKGRTALMYAVRHVLATDIIQQLLDNGADPNILDDEGRNTYYYIRRNIWPRYKSMLKKYLRSQHDTLVTENSRHNHGLQQVNDYHMLYHGISHSNDSQSIVTSSVDNIYRRASDSSAPGHPNKVKLLPKRKCKSYSYKSGIVCNLIHEENENDNTMEGHIEEFCKGKQNKQRFKNQLYINKNDYQTASTNKQFLTTLAGKTTLNNLKNENCLKSRKDHLQHCVSDVDKTIVKTGIKGIPVKLPPIS</sequence>
<comment type="caution">
    <text evidence="5">The sequence shown here is derived from an EMBL/GenBank/DDBJ whole genome shotgun (WGS) entry which is preliminary data.</text>
</comment>
<proteinExistence type="inferred from homology"/>
<dbReference type="InterPro" id="IPR036770">
    <property type="entry name" value="Ankyrin_rpt-contain_sf"/>
</dbReference>
<evidence type="ECO:0000256" key="2">
    <source>
        <dbReference type="ARBA" id="ARBA00022737"/>
    </source>
</evidence>
<dbReference type="PANTHER" id="PTHR24156:SF3">
    <property type="entry name" value="ANKYRIN REPEAT DOMAIN-CONTAINING PROTEIN 34C-LIKE"/>
    <property type="match status" value="1"/>
</dbReference>
<organism evidence="5 6">
    <name type="scientific">Mytilus edulis</name>
    <name type="common">Blue mussel</name>
    <dbReference type="NCBI Taxonomy" id="6550"/>
    <lineage>
        <taxon>Eukaryota</taxon>
        <taxon>Metazoa</taxon>
        <taxon>Spiralia</taxon>
        <taxon>Lophotrochozoa</taxon>
        <taxon>Mollusca</taxon>
        <taxon>Bivalvia</taxon>
        <taxon>Autobranchia</taxon>
        <taxon>Pteriomorphia</taxon>
        <taxon>Mytilida</taxon>
        <taxon>Mytiloidea</taxon>
        <taxon>Mytilidae</taxon>
        <taxon>Mytilinae</taxon>
        <taxon>Mytilus</taxon>
    </lineage>
</organism>
<keyword evidence="2" id="KW-0677">Repeat</keyword>
<dbReference type="SUPFAM" id="SSF48403">
    <property type="entry name" value="Ankyrin repeat"/>
    <property type="match status" value="1"/>
</dbReference>